<dbReference type="InterPro" id="IPR036191">
    <property type="entry name" value="RRF_sf"/>
</dbReference>
<comment type="similarity">
    <text evidence="2 6">Belongs to the RRF family.</text>
</comment>
<keyword evidence="3 6" id="KW-0963">Cytoplasm</keyword>
<dbReference type="PANTHER" id="PTHR20982:SF3">
    <property type="entry name" value="MITOCHONDRIAL RIBOSOME RECYCLING FACTOR PSEUDO 1"/>
    <property type="match status" value="1"/>
</dbReference>
<dbReference type="OrthoDB" id="9804006at2"/>
<evidence type="ECO:0000313" key="10">
    <source>
        <dbReference type="Proteomes" id="UP000026913"/>
    </source>
</evidence>
<dbReference type="CDD" id="cd00520">
    <property type="entry name" value="RRF"/>
    <property type="match status" value="1"/>
</dbReference>
<dbReference type="HAMAP" id="MF_00040">
    <property type="entry name" value="RRF"/>
    <property type="match status" value="1"/>
</dbReference>
<proteinExistence type="inferred from homology"/>
<evidence type="ECO:0000256" key="6">
    <source>
        <dbReference type="HAMAP-Rule" id="MF_00040"/>
    </source>
</evidence>
<gene>
    <name evidence="6 9" type="primary">frr</name>
    <name evidence="9" type="ORF">OU5_2295</name>
</gene>
<dbReference type="GO" id="GO:0002184">
    <property type="term" value="P:cytoplasmic translational termination"/>
    <property type="evidence" value="ECO:0007669"/>
    <property type="project" value="TreeGrafter"/>
</dbReference>
<dbReference type="KEGG" id="pman:OU5_2295"/>
<evidence type="ECO:0000256" key="2">
    <source>
        <dbReference type="ARBA" id="ARBA00005912"/>
    </source>
</evidence>
<evidence type="ECO:0000313" key="9">
    <source>
        <dbReference type="EMBL" id="AHZ69374.1"/>
    </source>
</evidence>
<evidence type="ECO:0000259" key="8">
    <source>
        <dbReference type="Pfam" id="PF01765"/>
    </source>
</evidence>
<dbReference type="PANTHER" id="PTHR20982">
    <property type="entry name" value="RIBOSOME RECYCLING FACTOR"/>
    <property type="match status" value="1"/>
</dbReference>
<reference evidence="9 10" key="1">
    <citation type="journal article" date="2012" name="J. Bacteriol.">
        <title>Genome sequence of cold-adapted Pseudomonas mandelii strain JR-1.</title>
        <authorList>
            <person name="Jang S.H."/>
            <person name="Kim J."/>
            <person name="Kim J."/>
            <person name="Hong S."/>
            <person name="Lee C."/>
        </authorList>
    </citation>
    <scope>NUCLEOTIDE SEQUENCE [LARGE SCALE GENOMIC DNA]</scope>
    <source>
        <strain evidence="9 10">JR-1</strain>
    </source>
</reference>
<comment type="subcellular location">
    <subcellularLocation>
        <location evidence="1 6">Cytoplasm</location>
    </subcellularLocation>
</comment>
<feature type="coiled-coil region" evidence="7">
    <location>
        <begin position="132"/>
        <end position="166"/>
    </location>
</feature>
<evidence type="ECO:0000256" key="5">
    <source>
        <dbReference type="ARBA" id="ARBA00025050"/>
    </source>
</evidence>
<dbReference type="Proteomes" id="UP000026913">
    <property type="component" value="Chromosome"/>
</dbReference>
<comment type="function">
    <text evidence="5 6">Responsible for the release of ribosomes from messenger RNA at the termination of protein biosynthesis. May increase the efficiency of translation by recycling ribosomes from one round of translation to another.</text>
</comment>
<accession>A0A024E8W7</accession>
<name>A0A024E8W7_9PSED</name>
<dbReference type="NCBIfam" id="TIGR00496">
    <property type="entry name" value="frr"/>
    <property type="match status" value="1"/>
</dbReference>
<dbReference type="GO" id="GO:0005829">
    <property type="term" value="C:cytosol"/>
    <property type="evidence" value="ECO:0007669"/>
    <property type="project" value="GOC"/>
</dbReference>
<dbReference type="HOGENOM" id="CLU_073981_2_1_6"/>
<feature type="domain" description="Ribosome recycling factor" evidence="8">
    <location>
        <begin position="22"/>
        <end position="183"/>
    </location>
</feature>
<organism evidence="9 10">
    <name type="scientific">Pseudomonas mandelii JR-1</name>
    <dbReference type="NCBI Taxonomy" id="1147786"/>
    <lineage>
        <taxon>Bacteria</taxon>
        <taxon>Pseudomonadati</taxon>
        <taxon>Pseudomonadota</taxon>
        <taxon>Gammaproteobacteria</taxon>
        <taxon>Pseudomonadales</taxon>
        <taxon>Pseudomonadaceae</taxon>
        <taxon>Pseudomonas</taxon>
    </lineage>
</organism>
<dbReference type="Gene3D" id="3.30.1360.40">
    <property type="match status" value="1"/>
</dbReference>
<dbReference type="SUPFAM" id="SSF55194">
    <property type="entry name" value="Ribosome recycling factor, RRF"/>
    <property type="match status" value="1"/>
</dbReference>
<dbReference type="GO" id="GO:0043023">
    <property type="term" value="F:ribosomal large subunit binding"/>
    <property type="evidence" value="ECO:0007669"/>
    <property type="project" value="TreeGrafter"/>
</dbReference>
<dbReference type="InterPro" id="IPR023584">
    <property type="entry name" value="Ribosome_recyc_fac_dom"/>
</dbReference>
<dbReference type="Gene3D" id="1.10.132.20">
    <property type="entry name" value="Ribosome-recycling factor"/>
    <property type="match status" value="2"/>
</dbReference>
<sequence>MINEIKKDAQERMKKSVESLLHNFGRIRTGQAHPSILEGVMVPYYGSDTPIKQVANITVKDARTLQVVAFERNMLGAVDKAIGSAGLNLNPTNLGELLLISMPALTEETRKGFTKQARDVAEDARVAVRNIRRDANSSLKDLVKEKEISEDEERRATGEIDDLTKKYVAEIDAHLAQKEKDLMAV</sequence>
<dbReference type="EMBL" id="CP005960">
    <property type="protein sequence ID" value="AHZ69374.1"/>
    <property type="molecule type" value="Genomic_DNA"/>
</dbReference>
<evidence type="ECO:0000256" key="1">
    <source>
        <dbReference type="ARBA" id="ARBA00004496"/>
    </source>
</evidence>
<dbReference type="Pfam" id="PF01765">
    <property type="entry name" value="RRF"/>
    <property type="match status" value="1"/>
</dbReference>
<dbReference type="AlphaFoldDB" id="A0A024E8W7"/>
<dbReference type="FunFam" id="3.30.1360.40:FF:000001">
    <property type="entry name" value="Ribosome-recycling factor"/>
    <property type="match status" value="1"/>
</dbReference>
<keyword evidence="4 6" id="KW-0648">Protein biosynthesis</keyword>
<dbReference type="InterPro" id="IPR002661">
    <property type="entry name" value="Ribosome_recyc_fac"/>
</dbReference>
<protein>
    <recommendedName>
        <fullName evidence="6">Ribosome-recycling factor</fullName>
        <shortName evidence="6">RRF</shortName>
    </recommendedName>
    <alternativeName>
        <fullName evidence="6">Ribosome-releasing factor</fullName>
    </alternativeName>
</protein>
<dbReference type="GeneID" id="46427927"/>
<evidence type="ECO:0000256" key="7">
    <source>
        <dbReference type="SAM" id="Coils"/>
    </source>
</evidence>
<dbReference type="FunFam" id="1.10.132.20:FF:000001">
    <property type="entry name" value="Ribosome-recycling factor"/>
    <property type="match status" value="1"/>
</dbReference>
<evidence type="ECO:0000256" key="4">
    <source>
        <dbReference type="ARBA" id="ARBA00022917"/>
    </source>
</evidence>
<keyword evidence="7" id="KW-0175">Coiled coil</keyword>
<evidence type="ECO:0000256" key="3">
    <source>
        <dbReference type="ARBA" id="ARBA00022490"/>
    </source>
</evidence>
<dbReference type="RefSeq" id="WP_010462824.1">
    <property type="nucleotide sequence ID" value="NZ_CP005960.1"/>
</dbReference>